<evidence type="ECO:0000256" key="2">
    <source>
        <dbReference type="ARBA" id="ARBA00022801"/>
    </source>
</evidence>
<dbReference type="GO" id="GO:0005576">
    <property type="term" value="C:extracellular region"/>
    <property type="evidence" value="ECO:0007669"/>
    <property type="project" value="TreeGrafter"/>
</dbReference>
<comment type="caution">
    <text evidence="10">The sequence shown here is derived from an EMBL/GenBank/DDBJ whole genome shotgun (WGS) entry which is preliminary data.</text>
</comment>
<feature type="chain" id="PRO_5015702348" description="Glycoside hydrolase family 5 domain-containing protein" evidence="8">
    <location>
        <begin position="21"/>
        <end position="366"/>
    </location>
</feature>
<evidence type="ECO:0000256" key="1">
    <source>
        <dbReference type="ARBA" id="ARBA00005641"/>
    </source>
</evidence>
<comment type="similarity">
    <text evidence="1 7">Belongs to the glycosyl hydrolase 5 (cellulase A) family.</text>
</comment>
<dbReference type="GO" id="GO:0030245">
    <property type="term" value="P:cellulose catabolic process"/>
    <property type="evidence" value="ECO:0007669"/>
    <property type="project" value="UniProtKB-KW"/>
</dbReference>
<dbReference type="RefSeq" id="WP_105332735.1">
    <property type="nucleotide sequence ID" value="NZ_PUHY01000015.1"/>
</dbReference>
<evidence type="ECO:0000256" key="8">
    <source>
        <dbReference type="SAM" id="SignalP"/>
    </source>
</evidence>
<evidence type="ECO:0000256" key="6">
    <source>
        <dbReference type="ARBA" id="ARBA00023326"/>
    </source>
</evidence>
<keyword evidence="2 7" id="KW-0378">Hydrolase</keyword>
<proteinExistence type="inferred from homology"/>
<evidence type="ECO:0000313" key="10">
    <source>
        <dbReference type="EMBL" id="PQO29541.1"/>
    </source>
</evidence>
<dbReference type="PANTHER" id="PTHR31297:SF41">
    <property type="entry name" value="ENDOGLUCANASE, PUTATIVE (AFU_ORTHOLOGUE AFUA_5G01830)-RELATED"/>
    <property type="match status" value="1"/>
</dbReference>
<evidence type="ECO:0000259" key="9">
    <source>
        <dbReference type="Pfam" id="PF00150"/>
    </source>
</evidence>
<dbReference type="EMBL" id="PUHY01000015">
    <property type="protein sequence ID" value="PQO29541.1"/>
    <property type="molecule type" value="Genomic_DNA"/>
</dbReference>
<name>A0A2S8FBK4_9BACT</name>
<dbReference type="PANTHER" id="PTHR31297">
    <property type="entry name" value="GLUCAN ENDO-1,6-BETA-GLUCOSIDASE B"/>
    <property type="match status" value="1"/>
</dbReference>
<dbReference type="InterPro" id="IPR050386">
    <property type="entry name" value="Glycosyl_hydrolase_5"/>
</dbReference>
<evidence type="ECO:0000313" key="11">
    <source>
        <dbReference type="Proteomes" id="UP000238322"/>
    </source>
</evidence>
<dbReference type="GO" id="GO:0009986">
    <property type="term" value="C:cell surface"/>
    <property type="evidence" value="ECO:0007669"/>
    <property type="project" value="TreeGrafter"/>
</dbReference>
<organism evidence="10 11">
    <name type="scientific">Blastopirellula marina</name>
    <dbReference type="NCBI Taxonomy" id="124"/>
    <lineage>
        <taxon>Bacteria</taxon>
        <taxon>Pseudomonadati</taxon>
        <taxon>Planctomycetota</taxon>
        <taxon>Planctomycetia</taxon>
        <taxon>Pirellulales</taxon>
        <taxon>Pirellulaceae</taxon>
        <taxon>Blastopirellula</taxon>
    </lineage>
</organism>
<evidence type="ECO:0000256" key="5">
    <source>
        <dbReference type="ARBA" id="ARBA00023295"/>
    </source>
</evidence>
<dbReference type="OrthoDB" id="240436at2"/>
<keyword evidence="8" id="KW-0732">Signal</keyword>
<dbReference type="InterPro" id="IPR001547">
    <property type="entry name" value="Glyco_hydro_5"/>
</dbReference>
<dbReference type="Proteomes" id="UP000238322">
    <property type="component" value="Unassembled WGS sequence"/>
</dbReference>
<reference evidence="10 11" key="1">
    <citation type="submission" date="2018-02" db="EMBL/GenBank/DDBJ databases">
        <title>Comparative genomes isolates from brazilian mangrove.</title>
        <authorList>
            <person name="Araujo J.E."/>
            <person name="Taketani R.G."/>
            <person name="Silva M.C.P."/>
            <person name="Loureco M.V."/>
            <person name="Andreote F.D."/>
        </authorList>
    </citation>
    <scope>NUCLEOTIDE SEQUENCE [LARGE SCALE GENOMIC DNA]</scope>
    <source>
        <strain evidence="10 11">Hex-1 MGV</strain>
    </source>
</reference>
<feature type="signal peptide" evidence="8">
    <location>
        <begin position="1"/>
        <end position="20"/>
    </location>
</feature>
<dbReference type="Pfam" id="PF00150">
    <property type="entry name" value="Cellulase"/>
    <property type="match status" value="1"/>
</dbReference>
<protein>
    <recommendedName>
        <fullName evidence="9">Glycoside hydrolase family 5 domain-containing protein</fullName>
    </recommendedName>
</protein>
<accession>A0A2S8FBK4</accession>
<dbReference type="InterPro" id="IPR017853">
    <property type="entry name" value="GH"/>
</dbReference>
<dbReference type="GO" id="GO:0008422">
    <property type="term" value="F:beta-glucosidase activity"/>
    <property type="evidence" value="ECO:0007669"/>
    <property type="project" value="TreeGrafter"/>
</dbReference>
<dbReference type="AlphaFoldDB" id="A0A2S8FBK4"/>
<keyword evidence="3" id="KW-0136">Cellulose degradation</keyword>
<dbReference type="SUPFAM" id="SSF51445">
    <property type="entry name" value="(Trans)glycosidases"/>
    <property type="match status" value="1"/>
</dbReference>
<evidence type="ECO:0000256" key="7">
    <source>
        <dbReference type="RuleBase" id="RU361153"/>
    </source>
</evidence>
<sequence>MKASFLLGMLLTCLSSLVHAQDQPVSTLQRVIVSSDGKDFRLQGTDERFYVWGVNYDHDRGGRLLEDYWHEEWPAIEEDFAEMKTLGVNVVRVHLQLAKFMNTAEEPNAQNLEKLAELVRLAENTKVYLNLTGLGCYHKQDVPTWYDEMTEADRWQVQANFWKAIAQTCKDSPAIFCYDLMNEPVLGGGKDAQEWLVGEPLGGKYFVQRITTDMAGRDNKEVAAAWLKKLTDAIREVDSQTMITVGVIPWAHVWPNAKPLFYSEEVSGPLSFVSVHFYPEKGKVQKAIDALKVYDIGKPLVIEEFFPLKCSLEEADQFLTEARPVTDGLTSFYWGTTPEEYRAEGNMQGAIIAGWLDYFQEHAVNH</sequence>
<keyword evidence="6" id="KW-0624">Polysaccharide degradation</keyword>
<dbReference type="Gene3D" id="3.20.20.80">
    <property type="entry name" value="Glycosidases"/>
    <property type="match status" value="1"/>
</dbReference>
<feature type="domain" description="Glycoside hydrolase family 5" evidence="9">
    <location>
        <begin position="62"/>
        <end position="283"/>
    </location>
</feature>
<evidence type="ECO:0000256" key="3">
    <source>
        <dbReference type="ARBA" id="ARBA00023001"/>
    </source>
</evidence>
<gene>
    <name evidence="10" type="ORF">C5Y83_26130</name>
</gene>
<keyword evidence="5 7" id="KW-0326">Glycosidase</keyword>
<keyword evidence="4" id="KW-0119">Carbohydrate metabolism</keyword>
<evidence type="ECO:0000256" key="4">
    <source>
        <dbReference type="ARBA" id="ARBA00023277"/>
    </source>
</evidence>